<dbReference type="SUPFAM" id="SSF54211">
    <property type="entry name" value="Ribosomal protein S5 domain 2-like"/>
    <property type="match status" value="1"/>
</dbReference>
<accession>A0A1M6G9G0</accession>
<dbReference type="Pfam" id="PF01078">
    <property type="entry name" value="Mg_chelatase"/>
    <property type="match status" value="1"/>
</dbReference>
<dbReference type="Gene3D" id="3.40.50.300">
    <property type="entry name" value="P-loop containing nucleotide triphosphate hydrolases"/>
    <property type="match status" value="1"/>
</dbReference>
<evidence type="ECO:0000259" key="1">
    <source>
        <dbReference type="Pfam" id="PF01078"/>
    </source>
</evidence>
<feature type="domain" description="Magnesium chelatase ChlI-like catalytic" evidence="1">
    <location>
        <begin position="218"/>
        <end position="418"/>
    </location>
</feature>
<dbReference type="STRING" id="1122934.SAMN02745691_01292"/>
<dbReference type="InterPro" id="IPR025158">
    <property type="entry name" value="Mg_chelat-rel_C"/>
</dbReference>
<dbReference type="InterPro" id="IPR027417">
    <property type="entry name" value="P-loop_NTPase"/>
</dbReference>
<dbReference type="InterPro" id="IPR020568">
    <property type="entry name" value="Ribosomal_Su5_D2-typ_SF"/>
</dbReference>
<dbReference type="GO" id="GO:0005524">
    <property type="term" value="F:ATP binding"/>
    <property type="evidence" value="ECO:0007669"/>
    <property type="project" value="InterPro"/>
</dbReference>
<dbReference type="EMBL" id="FQYT01000011">
    <property type="protein sequence ID" value="SHJ06549.1"/>
    <property type="molecule type" value="Genomic_DNA"/>
</dbReference>
<protein>
    <submittedName>
        <fullName evidence="3">Magnesium chelatase family protein</fullName>
    </submittedName>
</protein>
<dbReference type="PANTHER" id="PTHR32039">
    <property type="entry name" value="MAGNESIUM-CHELATASE SUBUNIT CHLI"/>
    <property type="match status" value="1"/>
</dbReference>
<evidence type="ECO:0000313" key="3">
    <source>
        <dbReference type="EMBL" id="SHJ06549.1"/>
    </source>
</evidence>
<proteinExistence type="predicted"/>
<dbReference type="AlphaFoldDB" id="A0A1M6G9G0"/>
<sequence length="532" mass="58898">MLSAYCQIKTFSQIKKTIKEWCVIFCKINSGAISGICAYPVSVEADIGNGLPNFSMVGLLSSEVKESRERVRSAIRNSGFVVPPKRITINLSPADIRKEGSYFDLPIAVGILVSLGIVPRENVQDTMFAGELSLDGTLKGVNGILSITLLAKELGIPRIIVPQGNAKEGAAVRGVDVIGAGSLKETVAMLNNPEMAYPEAFDCVTSLDPLKNEYGLEFADICGQETAKRAVEIAVAGMHNILMIGPPGSGKSMIANCMPTIFPEMTYEEIIEITRIYSTMGLMEKQNMIRNHPFRAPHHTITAQALVGGGRIPKPGEVTLAHKGMLFLDELPEYSRSALETLRQPLEDQKVNIARDKASHEFPADFMLAAAMNPCPCGYYPDKARCSCTQYNINKYSEKIRGPLLDRIDICIYMNPVKINLLQKDGRTASSAEMKSRIEKAREMQRMRYEDTGICFNSRLKASYIKEYCPVPENCQKLLSDSYERLGLSARAYHKIVKVARTIADLDGETEIRREHILEAIAYRNTIKEKGL</sequence>
<dbReference type="InterPro" id="IPR014721">
    <property type="entry name" value="Ribsml_uS5_D2-typ_fold_subgr"/>
</dbReference>
<dbReference type="NCBIfam" id="TIGR00368">
    <property type="entry name" value="YifB family Mg chelatase-like AAA ATPase"/>
    <property type="match status" value="1"/>
</dbReference>
<dbReference type="SUPFAM" id="SSF52540">
    <property type="entry name" value="P-loop containing nucleoside triphosphate hydrolases"/>
    <property type="match status" value="1"/>
</dbReference>
<dbReference type="InterPro" id="IPR045006">
    <property type="entry name" value="CHLI-like"/>
</dbReference>
<dbReference type="InterPro" id="IPR025943">
    <property type="entry name" value="Sigma_54_int_dom_ATP-bd_2"/>
</dbReference>
<organism evidence="3 4">
    <name type="scientific">Parasporobacterium paucivorans DSM 15970</name>
    <dbReference type="NCBI Taxonomy" id="1122934"/>
    <lineage>
        <taxon>Bacteria</taxon>
        <taxon>Bacillati</taxon>
        <taxon>Bacillota</taxon>
        <taxon>Clostridia</taxon>
        <taxon>Lachnospirales</taxon>
        <taxon>Lachnospiraceae</taxon>
        <taxon>Parasporobacterium</taxon>
    </lineage>
</organism>
<keyword evidence="4" id="KW-1185">Reference proteome</keyword>
<evidence type="ECO:0000313" key="4">
    <source>
        <dbReference type="Proteomes" id="UP000184342"/>
    </source>
</evidence>
<gene>
    <name evidence="3" type="ORF">SAMN02745691_01292</name>
</gene>
<dbReference type="InterPro" id="IPR000523">
    <property type="entry name" value="Mg_chelatse_chII-like_cat_dom"/>
</dbReference>
<dbReference type="Gene3D" id="3.30.230.10">
    <property type="match status" value="1"/>
</dbReference>
<evidence type="ECO:0000259" key="2">
    <source>
        <dbReference type="Pfam" id="PF13335"/>
    </source>
</evidence>
<feature type="domain" description="Mg chelatase-related protein C-terminal" evidence="2">
    <location>
        <begin position="430"/>
        <end position="524"/>
    </location>
</feature>
<dbReference type="Proteomes" id="UP000184342">
    <property type="component" value="Unassembled WGS sequence"/>
</dbReference>
<dbReference type="PANTHER" id="PTHR32039:SF7">
    <property type="entry name" value="COMPETENCE PROTEIN COMM"/>
    <property type="match status" value="1"/>
</dbReference>
<dbReference type="Pfam" id="PF13541">
    <property type="entry name" value="ChlI"/>
    <property type="match status" value="1"/>
</dbReference>
<dbReference type="RefSeq" id="WP_207647323.1">
    <property type="nucleotide sequence ID" value="NZ_FQYT01000011.1"/>
</dbReference>
<dbReference type="Pfam" id="PF13335">
    <property type="entry name" value="Mg_chelatase_C"/>
    <property type="match status" value="1"/>
</dbReference>
<dbReference type="InterPro" id="IPR004482">
    <property type="entry name" value="Mg_chelat-rel"/>
</dbReference>
<reference evidence="3 4" key="1">
    <citation type="submission" date="2016-11" db="EMBL/GenBank/DDBJ databases">
        <authorList>
            <person name="Jaros S."/>
            <person name="Januszkiewicz K."/>
            <person name="Wedrychowicz H."/>
        </authorList>
    </citation>
    <scope>NUCLEOTIDE SEQUENCE [LARGE SCALE GENOMIC DNA]</scope>
    <source>
        <strain evidence="3 4">DSM 15970</strain>
    </source>
</reference>
<dbReference type="PROSITE" id="PS00676">
    <property type="entry name" value="SIGMA54_INTERACT_2"/>
    <property type="match status" value="1"/>
</dbReference>
<name>A0A1M6G9G0_9FIRM</name>